<evidence type="ECO:0000256" key="4">
    <source>
        <dbReference type="ARBA" id="ARBA00023065"/>
    </source>
</evidence>
<dbReference type="Proteomes" id="UP001165498">
    <property type="component" value="Unassembled WGS sequence"/>
</dbReference>
<keyword evidence="4" id="KW-0406">Ion transport</keyword>
<dbReference type="PANTHER" id="PTHR11878:SF65">
    <property type="entry name" value="NA_CA-EXCHANGE PROTEIN, ISOFORM G"/>
    <property type="match status" value="1"/>
</dbReference>
<organism evidence="7 8">
    <name type="scientific">Tahibacter harae</name>
    <dbReference type="NCBI Taxonomy" id="2963937"/>
    <lineage>
        <taxon>Bacteria</taxon>
        <taxon>Pseudomonadati</taxon>
        <taxon>Pseudomonadota</taxon>
        <taxon>Gammaproteobacteria</taxon>
        <taxon>Lysobacterales</taxon>
        <taxon>Rhodanobacteraceae</taxon>
        <taxon>Tahibacter</taxon>
    </lineage>
</organism>
<evidence type="ECO:0000313" key="7">
    <source>
        <dbReference type="EMBL" id="MCQ4165875.1"/>
    </source>
</evidence>
<dbReference type="InterPro" id="IPR006626">
    <property type="entry name" value="PbH1"/>
</dbReference>
<evidence type="ECO:0000259" key="6">
    <source>
        <dbReference type="SMART" id="SM00237"/>
    </source>
</evidence>
<keyword evidence="3" id="KW-0106">Calcium</keyword>
<reference evidence="7" key="1">
    <citation type="submission" date="2022-07" db="EMBL/GenBank/DDBJ databases">
        <title>Tahibacter sp., a new gammaproteobacterium isolated from the silt sample collected at pig farm.</title>
        <authorList>
            <person name="Chen H."/>
        </authorList>
    </citation>
    <scope>NUCLEOTIDE SEQUENCE</scope>
    <source>
        <strain evidence="7">P2K</strain>
    </source>
</reference>
<dbReference type="InterPro" id="IPR011050">
    <property type="entry name" value="Pectin_lyase_fold/virulence"/>
</dbReference>
<dbReference type="Gene3D" id="2.60.40.2030">
    <property type="match status" value="1"/>
</dbReference>
<name>A0ABT1QUA3_9GAMM</name>
<evidence type="ECO:0000313" key="8">
    <source>
        <dbReference type="Proteomes" id="UP001165498"/>
    </source>
</evidence>
<proteinExistence type="predicted"/>
<dbReference type="SMART" id="SM00237">
    <property type="entry name" value="Calx_beta"/>
    <property type="match status" value="1"/>
</dbReference>
<feature type="chain" id="PRO_5045838901" description="Calx-beta domain-containing protein" evidence="5">
    <location>
        <begin position="25"/>
        <end position="828"/>
    </location>
</feature>
<feature type="domain" description="Calx-beta" evidence="6">
    <location>
        <begin position="697"/>
        <end position="796"/>
    </location>
</feature>
<sequence length="828" mass="83073">MSISPRLRRAATALLALAALPAGAATFNVVTDGSAGDNNLANNVCDIAGGGCTLHAAIQQANATAGFDRITMGRAKITLAQSLPAATERVVIDGSFGGGRAELDGNGSNGCFSLSSPGGGGQAPNPLVPQANNSRVENWVIHNCSGNGVNLDGHGYVVYNNYIGLLPNGSTADGNSGDGVSISADISDGDIPDLSGIPLPGELADLPAILAFVAGAAPALAPNGIVTNVISGNDGDGIEVFGQYTATNVIFDNIIGLNASGTAAVPNGQNSASHGILITASAYLNFVGIDNRVAGNNASPLSDGIHISTGKVPFPNFVAGNFVGFSPLNPVTDLGNAQSGIRVADARITTNADPVPNPVQLSVVVGPGNIVGHNRGGASVAANDANNDKGGIVVTDGNSNHVRIWGNIVGLSSPDGSAIDIGNAADGINIVGTDHEIGGATVVEGNIVGANGRHGVVVRGGSGTVRNVVRGNSIGTLPPPLEGADQGNAGIGLWVLSGNTRIGGDGDAEKNVIAFNGSHGVKFQTAFAWSNLLRKNSIYGVPAGSLGIDLDVVDNGADPTDGSNGGDRVPTAQNYAQWQQNTVVLGAAGYTPGSGASSAGWSLQSGASGQYRIEFYLNDDNSSGGKTFIGETTANTDAAGLASGTAPLNPATPTDTRGKYITATVTDLKPTDPGASEPNPPGLLVPGPANNTSEFSAPVRVPIPGSVRVASASIAFTVPESVGLATIQVERFGASEGAVDIDYTTADGTATAPEDYATTSGSLHWNDGESGSKTIQVPIVNDLVTEPAQTFAVQLSNPQGGVELVDPTGAAVTIDVSTPVMLQSFEVE</sequence>
<keyword evidence="1 5" id="KW-0732">Signal</keyword>
<dbReference type="Pfam" id="PF03160">
    <property type="entry name" value="Calx-beta"/>
    <property type="match status" value="1"/>
</dbReference>
<dbReference type="SUPFAM" id="SSF141072">
    <property type="entry name" value="CalX-like"/>
    <property type="match status" value="1"/>
</dbReference>
<evidence type="ECO:0000256" key="3">
    <source>
        <dbReference type="ARBA" id="ARBA00022837"/>
    </source>
</evidence>
<dbReference type="InterPro" id="IPR051171">
    <property type="entry name" value="CaCA"/>
</dbReference>
<keyword evidence="2" id="KW-0677">Repeat</keyword>
<dbReference type="EMBL" id="JANFQO010000012">
    <property type="protein sequence ID" value="MCQ4165875.1"/>
    <property type="molecule type" value="Genomic_DNA"/>
</dbReference>
<evidence type="ECO:0000256" key="1">
    <source>
        <dbReference type="ARBA" id="ARBA00022729"/>
    </source>
</evidence>
<comment type="caution">
    <text evidence="7">The sequence shown here is derived from an EMBL/GenBank/DDBJ whole genome shotgun (WGS) entry which is preliminary data.</text>
</comment>
<keyword evidence="8" id="KW-1185">Reference proteome</keyword>
<dbReference type="RefSeq" id="WP_255915064.1">
    <property type="nucleotide sequence ID" value="NZ_JANFQO010000012.1"/>
</dbReference>
<dbReference type="SMART" id="SM00710">
    <property type="entry name" value="PbH1"/>
    <property type="match status" value="8"/>
</dbReference>
<dbReference type="InterPro" id="IPR003644">
    <property type="entry name" value="Calx_beta"/>
</dbReference>
<dbReference type="SUPFAM" id="SSF51126">
    <property type="entry name" value="Pectin lyase-like"/>
    <property type="match status" value="1"/>
</dbReference>
<protein>
    <recommendedName>
        <fullName evidence="6">Calx-beta domain-containing protein</fullName>
    </recommendedName>
</protein>
<gene>
    <name evidence="7" type="ORF">NM961_14225</name>
</gene>
<dbReference type="PANTHER" id="PTHR11878">
    <property type="entry name" value="SODIUM/CALCIUM EXCHANGER"/>
    <property type="match status" value="1"/>
</dbReference>
<accession>A0ABT1QUA3</accession>
<feature type="signal peptide" evidence="5">
    <location>
        <begin position="1"/>
        <end position="24"/>
    </location>
</feature>
<keyword evidence="4" id="KW-0813">Transport</keyword>
<evidence type="ECO:0000256" key="2">
    <source>
        <dbReference type="ARBA" id="ARBA00022737"/>
    </source>
</evidence>
<evidence type="ECO:0000256" key="5">
    <source>
        <dbReference type="SAM" id="SignalP"/>
    </source>
</evidence>
<dbReference type="InterPro" id="IPR038081">
    <property type="entry name" value="CalX-like_sf"/>
</dbReference>